<feature type="non-terminal residue" evidence="1">
    <location>
        <position position="413"/>
    </location>
</feature>
<organism evidence="1 2">
    <name type="scientific">Racocetra persica</name>
    <dbReference type="NCBI Taxonomy" id="160502"/>
    <lineage>
        <taxon>Eukaryota</taxon>
        <taxon>Fungi</taxon>
        <taxon>Fungi incertae sedis</taxon>
        <taxon>Mucoromycota</taxon>
        <taxon>Glomeromycotina</taxon>
        <taxon>Glomeromycetes</taxon>
        <taxon>Diversisporales</taxon>
        <taxon>Gigasporaceae</taxon>
        <taxon>Racocetra</taxon>
    </lineage>
</organism>
<reference evidence="1" key="1">
    <citation type="submission" date="2021-06" db="EMBL/GenBank/DDBJ databases">
        <authorList>
            <person name="Kallberg Y."/>
            <person name="Tangrot J."/>
            <person name="Rosling A."/>
        </authorList>
    </citation>
    <scope>NUCLEOTIDE SEQUENCE</scope>
    <source>
        <strain evidence="1">MA461A</strain>
    </source>
</reference>
<dbReference type="EMBL" id="CAJVQC010051688">
    <property type="protein sequence ID" value="CAG8790677.1"/>
    <property type="molecule type" value="Genomic_DNA"/>
</dbReference>
<comment type="caution">
    <text evidence="1">The sequence shown here is derived from an EMBL/GenBank/DDBJ whole genome shotgun (WGS) entry which is preliminary data.</text>
</comment>
<proteinExistence type="predicted"/>
<name>A0ACA9REJ7_9GLOM</name>
<accession>A0ACA9REJ7</accession>
<dbReference type="Proteomes" id="UP000789920">
    <property type="component" value="Unassembled WGS sequence"/>
</dbReference>
<evidence type="ECO:0000313" key="2">
    <source>
        <dbReference type="Proteomes" id="UP000789920"/>
    </source>
</evidence>
<gene>
    <name evidence="1" type="ORF">RPERSI_LOCUS19095</name>
</gene>
<sequence>MKPSFFTIPLFLITTFPYTFISYIPIVSGQCVDFPVFYDRQCAKSPCRIIKENKNQNSPKSQSFLSKLRSKFQLDVDVTLKDNDSSKSKPPSQNMIQMDFTCDSNNTCDKAKKAFETAAKIINSKIILTTPILVNASFIKLPGPLGLATPSRFIPLKDKDGVTRLYPQALAKQFQFDTHPEYTKYDITATFNSASDIFWFQDDPSPPTDQQVDFVLVLVHEMMHGLGLLSSWDTWFKSGMPDALTPFPSFIAPQNGTITFTGFQETAFDKYLVFTENGKPLSTVTSNLNQFAGGVNSSAKFDNTSEFINAFKSSPQFVPAADIFKKASTASSIAFMTHNAKHVNDSCLIETSLVPYQTGSSISHIDFTAFSNTTDFLMVWKAPRGKTVNDFTNGTDQSNIIGPKLIAILETLG</sequence>
<evidence type="ECO:0000313" key="1">
    <source>
        <dbReference type="EMBL" id="CAG8790677.1"/>
    </source>
</evidence>
<keyword evidence="2" id="KW-1185">Reference proteome</keyword>
<protein>
    <submittedName>
        <fullName evidence="1">36641_t:CDS:1</fullName>
    </submittedName>
</protein>